<dbReference type="GO" id="GO:0005524">
    <property type="term" value="F:ATP binding"/>
    <property type="evidence" value="ECO:0007669"/>
    <property type="project" value="UniProtKB-KW"/>
</dbReference>
<dbReference type="PRINTS" id="PR00190">
    <property type="entry name" value="ACTIN"/>
</dbReference>
<dbReference type="FunFam" id="3.90.640.10:FF:000007">
    <property type="entry name" value="Actin like 7B"/>
    <property type="match status" value="1"/>
</dbReference>
<reference evidence="7 8" key="1">
    <citation type="submission" date="2024-02" db="EMBL/GenBank/DDBJ databases">
        <title>A chromosome-level genome assembly of Drosophila madeirensis, a fruit fly species endemic to Madeira island.</title>
        <authorList>
            <person name="Tomihara K."/>
            <person name="Llopart A."/>
            <person name="Yamamoto D."/>
        </authorList>
    </citation>
    <scope>NUCLEOTIDE SEQUENCE [LARGE SCALE GENOMIC DNA]</scope>
    <source>
        <strain evidence="7 8">RF1</strain>
    </source>
</reference>
<keyword evidence="8" id="KW-1185">Reference proteome</keyword>
<keyword evidence="2" id="KW-0963">Cytoplasm</keyword>
<dbReference type="Gene3D" id="3.30.420.40">
    <property type="match status" value="2"/>
</dbReference>
<dbReference type="InterPro" id="IPR004000">
    <property type="entry name" value="Actin"/>
</dbReference>
<gene>
    <name evidence="7" type="ORF">DMAD_04954</name>
</gene>
<accession>A0AAU9GF51</accession>
<dbReference type="PANTHER" id="PTHR11937">
    <property type="entry name" value="ACTIN"/>
    <property type="match status" value="1"/>
</dbReference>
<dbReference type="PROSITE" id="PS01132">
    <property type="entry name" value="ACTINS_ACT_LIKE"/>
    <property type="match status" value="1"/>
</dbReference>
<dbReference type="AlphaFoldDB" id="A0AAU9GF51"/>
<evidence type="ECO:0000256" key="2">
    <source>
        <dbReference type="ARBA" id="ARBA00022490"/>
    </source>
</evidence>
<keyword evidence="4" id="KW-0067">ATP-binding</keyword>
<dbReference type="FunFam" id="3.30.420.40:FF:000058">
    <property type="entry name" value="Putative actin-related protein 5"/>
    <property type="match status" value="1"/>
</dbReference>
<protein>
    <submittedName>
        <fullName evidence="7">Actin-like protein 53D</fullName>
    </submittedName>
</protein>
<evidence type="ECO:0000313" key="7">
    <source>
        <dbReference type="EMBL" id="BFG06441.1"/>
    </source>
</evidence>
<dbReference type="SMART" id="SM00268">
    <property type="entry name" value="ACTIN"/>
    <property type="match status" value="1"/>
</dbReference>
<dbReference type="InterPro" id="IPR043129">
    <property type="entry name" value="ATPase_NBD"/>
</dbReference>
<evidence type="ECO:0000256" key="5">
    <source>
        <dbReference type="ARBA" id="ARBA00023212"/>
    </source>
</evidence>
<dbReference type="InterPro" id="IPR020902">
    <property type="entry name" value="Actin/actin-like_CS"/>
</dbReference>
<organism evidence="7 8">
    <name type="scientific">Drosophila madeirensis</name>
    <name type="common">Fruit fly</name>
    <dbReference type="NCBI Taxonomy" id="30013"/>
    <lineage>
        <taxon>Eukaryota</taxon>
        <taxon>Metazoa</taxon>
        <taxon>Ecdysozoa</taxon>
        <taxon>Arthropoda</taxon>
        <taxon>Hexapoda</taxon>
        <taxon>Insecta</taxon>
        <taxon>Pterygota</taxon>
        <taxon>Neoptera</taxon>
        <taxon>Endopterygota</taxon>
        <taxon>Diptera</taxon>
        <taxon>Brachycera</taxon>
        <taxon>Muscomorpha</taxon>
        <taxon>Ephydroidea</taxon>
        <taxon>Drosophilidae</taxon>
        <taxon>Drosophila</taxon>
        <taxon>Sophophora</taxon>
    </lineage>
</organism>
<proteinExistence type="inferred from homology"/>
<dbReference type="SUPFAM" id="SSF53067">
    <property type="entry name" value="Actin-like ATPase domain"/>
    <property type="match status" value="2"/>
</dbReference>
<evidence type="ECO:0000256" key="3">
    <source>
        <dbReference type="ARBA" id="ARBA00022741"/>
    </source>
</evidence>
<dbReference type="GO" id="GO:0005856">
    <property type="term" value="C:cytoskeleton"/>
    <property type="evidence" value="ECO:0007669"/>
    <property type="project" value="UniProtKB-SubCell"/>
</dbReference>
<evidence type="ECO:0000313" key="8">
    <source>
        <dbReference type="Proteomes" id="UP001500889"/>
    </source>
</evidence>
<dbReference type="EMBL" id="AP029267">
    <property type="protein sequence ID" value="BFG06441.1"/>
    <property type="molecule type" value="Genomic_DNA"/>
</dbReference>
<dbReference type="Gene3D" id="3.90.640.10">
    <property type="entry name" value="Actin, Chain A, domain 4"/>
    <property type="match status" value="1"/>
</dbReference>
<keyword evidence="5" id="KW-0206">Cytoskeleton</keyword>
<evidence type="ECO:0000256" key="4">
    <source>
        <dbReference type="ARBA" id="ARBA00022840"/>
    </source>
</evidence>
<dbReference type="FunFam" id="3.30.420.40:FF:000148">
    <property type="entry name" value="Actin, alpha skeletal muscle"/>
    <property type="match status" value="1"/>
</dbReference>
<evidence type="ECO:0000256" key="1">
    <source>
        <dbReference type="ARBA" id="ARBA00004245"/>
    </source>
</evidence>
<evidence type="ECO:0000256" key="6">
    <source>
        <dbReference type="RuleBase" id="RU000487"/>
    </source>
</evidence>
<dbReference type="Pfam" id="PF00022">
    <property type="entry name" value="Actin"/>
    <property type="match status" value="1"/>
</dbReference>
<keyword evidence="3" id="KW-0547">Nucleotide-binding</keyword>
<comment type="similarity">
    <text evidence="6">Belongs to the actin family.</text>
</comment>
<name>A0AAU9GF51_DROMD</name>
<sequence length="421" mass="47285">MSEFRIPSRLNIDLTDKKAQQILHKGLNFPLAEPTTMSAEVNHKSVIIDNGSGVCKAGFCSDTKPRVVFPSVVGRPRHQNVLLDCRIVDAIGEGAISKRGMLTLRYPIEHGVVTNWEDMQKIWKHTYDLLDVDPRAAPVLLTEAPLNPRANREKMAQIMFECFNVPALYVAIQAVLSLYSTGRTTGLVLDSGDGVTHTVPIYEGYSMSHGCQRLDLAGRDLSDYLCKLLTERGLQMTTSAERDIVRDIKEKLCYVSLDYQQELMKQSPRLQLDSTADGCEREAEIYELPDGQEIRLGSERFRCPEALFQPGLLGLQMQGVHVATHKSIHKCDIDLRRDLYENIVLSGGTTMFPNLGERLQRELSLLAAPSTRIKIKACPERRFAVWLGGSVLASLSSFQDMWINRAEYEEVGCSIVHRKCF</sequence>
<dbReference type="Proteomes" id="UP001500889">
    <property type="component" value="Chromosome E"/>
</dbReference>
<comment type="subcellular location">
    <subcellularLocation>
        <location evidence="1">Cytoplasm</location>
        <location evidence="1">Cytoskeleton</location>
    </subcellularLocation>
</comment>